<sequence>MTLHNTPMMNMTINGKPVAVVQNVDNFSFVHVFEAGHKIPAFKPTVALEIFSQVIHNEQLHLV</sequence>
<keyword evidence="5" id="KW-0325">Glycoprotein</keyword>
<evidence type="ECO:0000256" key="3">
    <source>
        <dbReference type="ARBA" id="ARBA00022670"/>
    </source>
</evidence>
<evidence type="ECO:0000313" key="6">
    <source>
        <dbReference type="EMBL" id="KIM72132.1"/>
    </source>
</evidence>
<dbReference type="EMBL" id="KN833160">
    <property type="protein sequence ID" value="KIM72132.1"/>
    <property type="molecule type" value="Genomic_DNA"/>
</dbReference>
<protein>
    <submittedName>
        <fullName evidence="6">Uncharacterized protein</fullName>
    </submittedName>
</protein>
<keyword evidence="7" id="KW-1185">Reference proteome</keyword>
<reference evidence="6 7" key="1">
    <citation type="submission" date="2014-04" db="EMBL/GenBank/DDBJ databases">
        <authorList>
            <consortium name="DOE Joint Genome Institute"/>
            <person name="Kuo A."/>
            <person name="Tarkka M."/>
            <person name="Buscot F."/>
            <person name="Kohler A."/>
            <person name="Nagy L.G."/>
            <person name="Floudas D."/>
            <person name="Copeland A."/>
            <person name="Barry K.W."/>
            <person name="Cichocki N."/>
            <person name="Veneault-Fourrey C."/>
            <person name="LaButti K."/>
            <person name="Lindquist E.A."/>
            <person name="Lipzen A."/>
            <person name="Lundell T."/>
            <person name="Morin E."/>
            <person name="Murat C."/>
            <person name="Sun H."/>
            <person name="Tunlid A."/>
            <person name="Henrissat B."/>
            <person name="Grigoriev I.V."/>
            <person name="Hibbett D.S."/>
            <person name="Martin F."/>
            <person name="Nordberg H.P."/>
            <person name="Cantor M.N."/>
            <person name="Hua S.X."/>
        </authorList>
    </citation>
    <scope>NUCLEOTIDE SEQUENCE [LARGE SCALE GENOMIC DNA]</scope>
    <source>
        <strain evidence="6 7">F 1598</strain>
    </source>
</reference>
<dbReference type="InParanoid" id="A0A0C3B4D6"/>
<reference evidence="7" key="2">
    <citation type="submission" date="2015-01" db="EMBL/GenBank/DDBJ databases">
        <title>Evolutionary Origins and Diversification of the Mycorrhizal Mutualists.</title>
        <authorList>
            <consortium name="DOE Joint Genome Institute"/>
            <consortium name="Mycorrhizal Genomics Consortium"/>
            <person name="Kohler A."/>
            <person name="Kuo A."/>
            <person name="Nagy L.G."/>
            <person name="Floudas D."/>
            <person name="Copeland A."/>
            <person name="Barry K.W."/>
            <person name="Cichocki N."/>
            <person name="Veneault-Fourrey C."/>
            <person name="LaButti K."/>
            <person name="Lindquist E.A."/>
            <person name="Lipzen A."/>
            <person name="Lundell T."/>
            <person name="Morin E."/>
            <person name="Murat C."/>
            <person name="Riley R."/>
            <person name="Ohm R."/>
            <person name="Sun H."/>
            <person name="Tunlid A."/>
            <person name="Henrissat B."/>
            <person name="Grigoriev I.V."/>
            <person name="Hibbett D.S."/>
            <person name="Martin F."/>
        </authorList>
    </citation>
    <scope>NUCLEOTIDE SEQUENCE [LARGE SCALE GENOMIC DNA]</scope>
    <source>
        <strain evidence="7">F 1598</strain>
    </source>
</reference>
<name>A0A0C3B4D6_PILCF</name>
<dbReference type="GO" id="GO:0004185">
    <property type="term" value="F:serine-type carboxypeptidase activity"/>
    <property type="evidence" value="ECO:0007669"/>
    <property type="project" value="InterPro"/>
</dbReference>
<keyword evidence="2" id="KW-0121">Carboxypeptidase</keyword>
<evidence type="ECO:0000256" key="1">
    <source>
        <dbReference type="ARBA" id="ARBA00009431"/>
    </source>
</evidence>
<keyword evidence="3" id="KW-0645">Protease</keyword>
<dbReference type="InterPro" id="IPR001563">
    <property type="entry name" value="Peptidase_S10"/>
</dbReference>
<organism evidence="6 7">
    <name type="scientific">Piloderma croceum (strain F 1598)</name>
    <dbReference type="NCBI Taxonomy" id="765440"/>
    <lineage>
        <taxon>Eukaryota</taxon>
        <taxon>Fungi</taxon>
        <taxon>Dikarya</taxon>
        <taxon>Basidiomycota</taxon>
        <taxon>Agaricomycotina</taxon>
        <taxon>Agaricomycetes</taxon>
        <taxon>Agaricomycetidae</taxon>
        <taxon>Atheliales</taxon>
        <taxon>Atheliaceae</taxon>
        <taxon>Piloderma</taxon>
    </lineage>
</organism>
<gene>
    <name evidence="6" type="ORF">PILCRDRAFT_804256</name>
</gene>
<accession>A0A0C3B4D6</accession>
<dbReference type="SUPFAM" id="SSF53474">
    <property type="entry name" value="alpha/beta-Hydrolases"/>
    <property type="match status" value="1"/>
</dbReference>
<dbReference type="Pfam" id="PF00450">
    <property type="entry name" value="Peptidase_S10"/>
    <property type="match status" value="1"/>
</dbReference>
<dbReference type="STRING" id="765440.A0A0C3B4D6"/>
<evidence type="ECO:0000313" key="7">
    <source>
        <dbReference type="Proteomes" id="UP000054166"/>
    </source>
</evidence>
<evidence type="ECO:0000256" key="5">
    <source>
        <dbReference type="ARBA" id="ARBA00023180"/>
    </source>
</evidence>
<keyword evidence="4" id="KW-0378">Hydrolase</keyword>
<dbReference type="AlphaFoldDB" id="A0A0C3B4D6"/>
<evidence type="ECO:0000256" key="4">
    <source>
        <dbReference type="ARBA" id="ARBA00022801"/>
    </source>
</evidence>
<dbReference type="HOGENOM" id="CLU_2886664_0_0_1"/>
<evidence type="ECO:0000256" key="2">
    <source>
        <dbReference type="ARBA" id="ARBA00022645"/>
    </source>
</evidence>
<proteinExistence type="inferred from homology"/>
<comment type="similarity">
    <text evidence="1">Belongs to the peptidase S10 family.</text>
</comment>
<dbReference type="OrthoDB" id="443318at2759"/>
<dbReference type="Gene3D" id="3.40.50.12670">
    <property type="match status" value="1"/>
</dbReference>
<dbReference type="Proteomes" id="UP000054166">
    <property type="component" value="Unassembled WGS sequence"/>
</dbReference>
<dbReference type="GO" id="GO:0006508">
    <property type="term" value="P:proteolysis"/>
    <property type="evidence" value="ECO:0007669"/>
    <property type="project" value="UniProtKB-KW"/>
</dbReference>
<dbReference type="InterPro" id="IPR029058">
    <property type="entry name" value="AB_hydrolase_fold"/>
</dbReference>